<accession>A0A0F9FNV0</accession>
<reference evidence="2" key="1">
    <citation type="journal article" date="2015" name="Nature">
        <title>Complex archaea that bridge the gap between prokaryotes and eukaryotes.</title>
        <authorList>
            <person name="Spang A."/>
            <person name="Saw J.H."/>
            <person name="Jorgensen S.L."/>
            <person name="Zaremba-Niedzwiedzka K."/>
            <person name="Martijn J."/>
            <person name="Lind A.E."/>
            <person name="van Eijk R."/>
            <person name="Schleper C."/>
            <person name="Guy L."/>
            <person name="Ettema T.J."/>
        </authorList>
    </citation>
    <scope>NUCLEOTIDE SEQUENCE</scope>
</reference>
<proteinExistence type="predicted"/>
<gene>
    <name evidence="2" type="ORF">LCGC14_2282810</name>
</gene>
<feature type="compositionally biased region" description="Basic and acidic residues" evidence="1">
    <location>
        <begin position="10"/>
        <end position="20"/>
    </location>
</feature>
<sequence length="194" mass="22403">MTQKTKSLSKKGDKSKKASNEQKNGVNVEQIMKEIRAKIEHKKQNNLYPENLESQADTIAGLTSSSKDLKQLERCVDELSQYSYIHHDLITSSKRPIFGPLITFIKKVIRKLTSWYFKSFAHQINAFNDRTYNAINETYAALNKLNNVYSSMSQDLNRVQKEIDVMIGENKSTLLENNYLSFENKFRGPEDTIK</sequence>
<organism evidence="2">
    <name type="scientific">marine sediment metagenome</name>
    <dbReference type="NCBI Taxonomy" id="412755"/>
    <lineage>
        <taxon>unclassified sequences</taxon>
        <taxon>metagenomes</taxon>
        <taxon>ecological metagenomes</taxon>
    </lineage>
</organism>
<feature type="non-terminal residue" evidence="2">
    <location>
        <position position="194"/>
    </location>
</feature>
<dbReference type="EMBL" id="LAZR01031799">
    <property type="protein sequence ID" value="KKL52702.1"/>
    <property type="molecule type" value="Genomic_DNA"/>
</dbReference>
<dbReference type="AlphaFoldDB" id="A0A0F9FNV0"/>
<feature type="region of interest" description="Disordered" evidence="1">
    <location>
        <begin position="1"/>
        <end position="27"/>
    </location>
</feature>
<name>A0A0F9FNV0_9ZZZZ</name>
<protein>
    <submittedName>
        <fullName evidence="2">Uncharacterized protein</fullName>
    </submittedName>
</protein>
<comment type="caution">
    <text evidence="2">The sequence shown here is derived from an EMBL/GenBank/DDBJ whole genome shotgun (WGS) entry which is preliminary data.</text>
</comment>
<evidence type="ECO:0000313" key="2">
    <source>
        <dbReference type="EMBL" id="KKL52702.1"/>
    </source>
</evidence>
<evidence type="ECO:0000256" key="1">
    <source>
        <dbReference type="SAM" id="MobiDB-lite"/>
    </source>
</evidence>